<dbReference type="InterPro" id="IPR016024">
    <property type="entry name" value="ARM-type_fold"/>
</dbReference>
<dbReference type="InterPro" id="IPR008709">
    <property type="entry name" value="Neurochondrin"/>
</dbReference>
<feature type="domain" description="Hydroxyproline O-arabinosyltransferase-like" evidence="2">
    <location>
        <begin position="824"/>
        <end position="903"/>
    </location>
</feature>
<comment type="caution">
    <text evidence="3">The sequence shown here is derived from an EMBL/GenBank/DDBJ whole genome shotgun (WGS) entry which is preliminary data.</text>
</comment>
<dbReference type="EMBL" id="JBJXBP010000002">
    <property type="protein sequence ID" value="KAL3844006.1"/>
    <property type="molecule type" value="Genomic_DNA"/>
</dbReference>
<evidence type="ECO:0000259" key="2">
    <source>
        <dbReference type="Pfam" id="PF23452"/>
    </source>
</evidence>
<name>A0ABD3U595_9LAMI</name>
<organism evidence="3 4">
    <name type="scientific">Penstemon smallii</name>
    <dbReference type="NCBI Taxonomy" id="265156"/>
    <lineage>
        <taxon>Eukaryota</taxon>
        <taxon>Viridiplantae</taxon>
        <taxon>Streptophyta</taxon>
        <taxon>Embryophyta</taxon>
        <taxon>Tracheophyta</taxon>
        <taxon>Spermatophyta</taxon>
        <taxon>Magnoliopsida</taxon>
        <taxon>eudicotyledons</taxon>
        <taxon>Gunneridae</taxon>
        <taxon>Pentapetalae</taxon>
        <taxon>asterids</taxon>
        <taxon>lamiids</taxon>
        <taxon>Lamiales</taxon>
        <taxon>Plantaginaceae</taxon>
        <taxon>Cheloneae</taxon>
        <taxon>Penstemon</taxon>
    </lineage>
</organism>
<dbReference type="PANTHER" id="PTHR13109">
    <property type="entry name" value="NEUROCHONDRIN"/>
    <property type="match status" value="1"/>
</dbReference>
<reference evidence="3 4" key="1">
    <citation type="submission" date="2024-12" db="EMBL/GenBank/DDBJ databases">
        <title>The unique morphological basis and parallel evolutionary history of personate flowers in Penstemon.</title>
        <authorList>
            <person name="Depatie T.H."/>
            <person name="Wessinger C.A."/>
        </authorList>
    </citation>
    <scope>NUCLEOTIDE SEQUENCE [LARGE SCALE GENOMIC DNA]</scope>
    <source>
        <strain evidence="3">WTNN_2</strain>
        <tissue evidence="3">Leaf</tissue>
    </source>
</reference>
<dbReference type="Pfam" id="PF05536">
    <property type="entry name" value="Neurochondrin"/>
    <property type="match status" value="1"/>
</dbReference>
<sequence length="905" mass="100075">MEQNMNSEKSLEASTSKSPMEQASTSAESLENNPSLEDLMKLLRGKTDSQRLAGLLLVTKFCDKNDQQTILKVYNAVGSTFLHRLLLTGLGKGDNENRQAYLRLSVTVLAAFARVPEITATKDMLAKIALFVEAMSKEPDPSLTEECFEFLFLVSTAHKDGVVTLCESGGLNVLAFQMHTLPDGSHVMELAMKLVQLIISKQPAEKVYVEHPSELSKMVAVIAKQFAVLHNALKFEALHLLSTILSSSYAGALYPLLLSMLVDDWSTSIRVGVMDVLQNRVAPAVKLQALVLAECVISIVGEEWLIGSVSLPDERSPLPADRCILLVLETSRVEIAVILNELAYLKYEANKNSPPDAETFLVKLRDLGVAFSLVERIIKLISKLGENEESNSTSMISEITLTKIIGGLNETVGVALDYLQDAKVSFPSNIMRIFNRKCSAPEGFLNNHAWINSRRIYHEAPHACKEKVKELLGYMLSVEGKDEPSPFHSVCFLLPMLCQITMLEDGCRVFASAEAFGVVVGCLNSLINSSCSKNEDGSTIFLACDTILNFLLKREQLHLSLDNSSSIKLLQALSRWTEDTTEPSVVMMASSICAVILDSTSEEALLCHPDFKPDNLIVLSQLIRRSLVNYGQDLMSVDASSEADLHEIVTSALITYNIIISANASLKQDFPGPSNPSSISVDPIIKMPTDLSSSSSKKSKRLFHTAVTSSDSIYNTWQCRVMYYWFKKQKNLPNSEMGGFTRILHSGKADRFMDEIPTFVAQPLPSGMDQPIPNLSRDGLGAAFPFFYIEPKKYESVLRKFFPEEKGPITNIDPIGNSPVILGKPPWDTAIGKSYIIHYTYGCDYDLQGKMTYGKIGEWRFDKRSYDNVWPPRNLSMPPPGVPESVVTLVTMVNEATANIPNWGS</sequence>
<dbReference type="InterPro" id="IPR056508">
    <property type="entry name" value="HPAT-like"/>
</dbReference>
<accession>A0ABD3U595</accession>
<feature type="domain" description="Hydroxyproline O-arabinosyltransferase-like" evidence="2">
    <location>
        <begin position="703"/>
        <end position="768"/>
    </location>
</feature>
<feature type="region of interest" description="Disordered" evidence="1">
    <location>
        <begin position="1"/>
        <end position="31"/>
    </location>
</feature>
<dbReference type="PANTHER" id="PTHR13109:SF7">
    <property type="entry name" value="NEUROCHONDRIN"/>
    <property type="match status" value="1"/>
</dbReference>
<dbReference type="AlphaFoldDB" id="A0ABD3U595"/>
<dbReference type="SUPFAM" id="SSF48371">
    <property type="entry name" value="ARM repeat"/>
    <property type="match status" value="1"/>
</dbReference>
<protein>
    <recommendedName>
        <fullName evidence="2">Hydroxyproline O-arabinosyltransferase-like domain-containing protein</fullName>
    </recommendedName>
</protein>
<gene>
    <name evidence="3" type="ORF">ACJIZ3_001409</name>
</gene>
<dbReference type="Proteomes" id="UP001634393">
    <property type="component" value="Unassembled WGS sequence"/>
</dbReference>
<evidence type="ECO:0000313" key="3">
    <source>
        <dbReference type="EMBL" id="KAL3844006.1"/>
    </source>
</evidence>
<keyword evidence="4" id="KW-1185">Reference proteome</keyword>
<dbReference type="Pfam" id="PF23452">
    <property type="entry name" value="HPAT"/>
    <property type="match status" value="2"/>
</dbReference>
<evidence type="ECO:0000313" key="4">
    <source>
        <dbReference type="Proteomes" id="UP001634393"/>
    </source>
</evidence>
<proteinExistence type="predicted"/>
<evidence type="ECO:0000256" key="1">
    <source>
        <dbReference type="SAM" id="MobiDB-lite"/>
    </source>
</evidence>